<dbReference type="GO" id="GO:0140351">
    <property type="term" value="F:glycosylceramide flippase activity"/>
    <property type="evidence" value="ECO:0007669"/>
    <property type="project" value="UniProtKB-ARBA"/>
</dbReference>
<reference evidence="22" key="2">
    <citation type="submission" date="2025-09" db="UniProtKB">
        <authorList>
            <consortium name="Ensembl"/>
        </authorList>
    </citation>
    <scope>IDENTIFICATION</scope>
</reference>
<feature type="binding site" evidence="16">
    <location>
        <position position="653"/>
    </location>
    <ligand>
        <name>ATP</name>
        <dbReference type="ChEBI" id="CHEBI:30616"/>
    </ligand>
</feature>
<comment type="cofactor">
    <cofactor evidence="1 17">
        <name>Mg(2+)</name>
        <dbReference type="ChEBI" id="CHEBI:18420"/>
    </cofactor>
</comment>
<evidence type="ECO:0000256" key="4">
    <source>
        <dbReference type="ARBA" id="ARBA00022692"/>
    </source>
</evidence>
<feature type="transmembrane region" description="Helical" evidence="18">
    <location>
        <begin position="1186"/>
        <end position="1205"/>
    </location>
</feature>
<keyword evidence="9 17" id="KW-0460">Magnesium</keyword>
<feature type="transmembrane region" description="Helical" evidence="18">
    <location>
        <begin position="96"/>
        <end position="114"/>
    </location>
</feature>
<dbReference type="InterPro" id="IPR001757">
    <property type="entry name" value="P_typ_ATPase"/>
</dbReference>
<dbReference type="PROSITE" id="PS00154">
    <property type="entry name" value="ATPASE_E1_E2"/>
    <property type="match status" value="1"/>
</dbReference>
<comment type="catalytic activity">
    <reaction evidence="13 18">
        <text>ATP + H2O + phospholipidSide 1 = ADP + phosphate + phospholipidSide 2.</text>
        <dbReference type="EC" id="7.6.2.1"/>
    </reaction>
</comment>
<dbReference type="InterPro" id="IPR023298">
    <property type="entry name" value="ATPase_P-typ_TM_dom_sf"/>
</dbReference>
<dbReference type="GO" id="GO:0005524">
    <property type="term" value="F:ATP binding"/>
    <property type="evidence" value="ECO:0007669"/>
    <property type="project" value="UniProtKB-UniRule"/>
</dbReference>
<dbReference type="SFLD" id="SFLDS00003">
    <property type="entry name" value="Haloacid_Dehalogenase"/>
    <property type="match status" value="1"/>
</dbReference>
<dbReference type="SUPFAM" id="SSF81665">
    <property type="entry name" value="Calcium ATPase, transmembrane domain M"/>
    <property type="match status" value="1"/>
</dbReference>
<feature type="transmembrane region" description="Helical" evidence="18">
    <location>
        <begin position="1217"/>
        <end position="1236"/>
    </location>
</feature>
<dbReference type="Proteomes" id="UP001108240">
    <property type="component" value="Unplaced"/>
</dbReference>
<dbReference type="NCBIfam" id="TIGR01494">
    <property type="entry name" value="ATPase_P-type"/>
    <property type="match status" value="1"/>
</dbReference>
<feature type="binding site" evidence="16">
    <location>
        <position position="719"/>
    </location>
    <ligand>
        <name>ATP</name>
        <dbReference type="ChEBI" id="CHEBI:30616"/>
    </ligand>
</feature>
<dbReference type="InterPro" id="IPR036397">
    <property type="entry name" value="RNaseH_sf"/>
</dbReference>
<dbReference type="SUPFAM" id="SSF81660">
    <property type="entry name" value="Metal cation-transporting ATPase, ATP-binding domain N"/>
    <property type="match status" value="1"/>
</dbReference>
<keyword evidence="4 18" id="KW-0812">Transmembrane</keyword>
<feature type="binding site" evidence="16">
    <location>
        <position position="994"/>
    </location>
    <ligand>
        <name>ATP</name>
        <dbReference type="ChEBI" id="CHEBI:30616"/>
    </ligand>
</feature>
<evidence type="ECO:0000256" key="15">
    <source>
        <dbReference type="PIRSR" id="PIRSR606539-1"/>
    </source>
</evidence>
<feature type="binding site" evidence="16">
    <location>
        <position position="842"/>
    </location>
    <ligand>
        <name>ATP</name>
        <dbReference type="ChEBI" id="CHEBI:30616"/>
    </ligand>
</feature>
<feature type="binding site" evidence="16">
    <location>
        <position position="761"/>
    </location>
    <ligand>
        <name>ATP</name>
        <dbReference type="ChEBI" id="CHEBI:30616"/>
    </ligand>
</feature>
<evidence type="ECO:0000256" key="8">
    <source>
        <dbReference type="ARBA" id="ARBA00022840"/>
    </source>
</evidence>
<dbReference type="Pfam" id="PF16209">
    <property type="entry name" value="PhoLip_ATPase_N"/>
    <property type="match status" value="1"/>
</dbReference>
<feature type="binding site" evidence="16">
    <location>
        <position position="843"/>
    </location>
    <ligand>
        <name>ATP</name>
        <dbReference type="ChEBI" id="CHEBI:30616"/>
    </ligand>
</feature>
<dbReference type="FunFam" id="3.40.50.1000:FF:000001">
    <property type="entry name" value="Phospholipid-transporting ATPase IC"/>
    <property type="match status" value="1"/>
</dbReference>
<feature type="binding site" evidence="16">
    <location>
        <position position="841"/>
    </location>
    <ligand>
        <name>ATP</name>
        <dbReference type="ChEBI" id="CHEBI:30616"/>
    </ligand>
</feature>
<dbReference type="FunFam" id="3.40.1110.10:FF:000009">
    <property type="entry name" value="Phospholipid-transporting ATPase"/>
    <property type="match status" value="1"/>
</dbReference>
<evidence type="ECO:0000256" key="6">
    <source>
        <dbReference type="ARBA" id="ARBA00022741"/>
    </source>
</evidence>
<dbReference type="Gene3D" id="1.10.10.10">
    <property type="entry name" value="Winged helix-like DNA-binding domain superfamily/Winged helix DNA-binding domain"/>
    <property type="match status" value="1"/>
</dbReference>
<evidence type="ECO:0000256" key="11">
    <source>
        <dbReference type="ARBA" id="ARBA00022989"/>
    </source>
</evidence>
<feature type="binding site" evidence="16">
    <location>
        <position position="414"/>
    </location>
    <ligand>
        <name>ATP</name>
        <dbReference type="ChEBI" id="CHEBI:30616"/>
    </ligand>
</feature>
<dbReference type="InterPro" id="IPR009057">
    <property type="entry name" value="Homeodomain-like_sf"/>
</dbReference>
<dbReference type="GO" id="GO:0000287">
    <property type="term" value="F:magnesium ion binding"/>
    <property type="evidence" value="ECO:0007669"/>
    <property type="project" value="UniProtKB-UniRule"/>
</dbReference>
<evidence type="ECO:0000256" key="17">
    <source>
        <dbReference type="PIRSR" id="PIRSR606539-3"/>
    </source>
</evidence>
<feature type="transmembrane region" description="Helical" evidence="18">
    <location>
        <begin position="1049"/>
        <end position="1069"/>
    </location>
</feature>
<dbReference type="GO" id="GO:1990531">
    <property type="term" value="C:phospholipid-translocating ATPase complex"/>
    <property type="evidence" value="ECO:0007669"/>
    <property type="project" value="UniProtKB-ARBA"/>
</dbReference>
<evidence type="ECO:0000259" key="21">
    <source>
        <dbReference type="Pfam" id="PF16212"/>
    </source>
</evidence>
<evidence type="ECO:0000256" key="3">
    <source>
        <dbReference type="ARBA" id="ARBA00008109"/>
    </source>
</evidence>
<evidence type="ECO:0000256" key="10">
    <source>
        <dbReference type="ARBA" id="ARBA00022967"/>
    </source>
</evidence>
<dbReference type="EC" id="7.6.2.1" evidence="18"/>
<dbReference type="FunFam" id="3.40.50.1000:FF:000023">
    <property type="entry name" value="Phospholipid-transporting ATPase"/>
    <property type="match status" value="1"/>
</dbReference>
<dbReference type="Pfam" id="PF13246">
    <property type="entry name" value="Cation_ATPase"/>
    <property type="match status" value="1"/>
</dbReference>
<feature type="binding site" evidence="17">
    <location>
        <position position="995"/>
    </location>
    <ligand>
        <name>Mg(2+)</name>
        <dbReference type="ChEBI" id="CHEBI:18420"/>
    </ligand>
</feature>
<keyword evidence="23" id="KW-1185">Reference proteome</keyword>
<comment type="catalytic activity">
    <reaction evidence="14">
        <text>a beta-D-glucosyl-(1&lt;-&gt;1')-N-acylsphing-4-enine(out) + ATP + H2O = a beta-D-glucosyl-(1&lt;-&gt;1')-N-acylsphing-4-enine(in) + ADP + phosphate + H(+)</text>
        <dbReference type="Rhea" id="RHEA:66036"/>
        <dbReference type="ChEBI" id="CHEBI:15377"/>
        <dbReference type="ChEBI" id="CHEBI:15378"/>
        <dbReference type="ChEBI" id="CHEBI:22801"/>
        <dbReference type="ChEBI" id="CHEBI:30616"/>
        <dbReference type="ChEBI" id="CHEBI:43474"/>
        <dbReference type="ChEBI" id="CHEBI:456216"/>
    </reaction>
    <physiologicalReaction direction="left-to-right" evidence="14">
        <dbReference type="Rhea" id="RHEA:66037"/>
    </physiologicalReaction>
</comment>
<dbReference type="GO" id="GO:0003676">
    <property type="term" value="F:nucleic acid binding"/>
    <property type="evidence" value="ECO:0007669"/>
    <property type="project" value="InterPro"/>
</dbReference>
<keyword evidence="7" id="KW-0256">Endoplasmic reticulum</keyword>
<keyword evidence="5 17" id="KW-0479">Metal-binding</keyword>
<dbReference type="GO" id="GO:0045332">
    <property type="term" value="P:phospholipid translocation"/>
    <property type="evidence" value="ECO:0007669"/>
    <property type="project" value="TreeGrafter"/>
</dbReference>
<feature type="binding site" evidence="16">
    <location>
        <position position="965"/>
    </location>
    <ligand>
        <name>ATP</name>
        <dbReference type="ChEBI" id="CHEBI:30616"/>
    </ligand>
</feature>
<dbReference type="SUPFAM" id="SSF56784">
    <property type="entry name" value="HAD-like"/>
    <property type="match status" value="1"/>
</dbReference>
<dbReference type="InterPro" id="IPR023214">
    <property type="entry name" value="HAD_sf"/>
</dbReference>
<dbReference type="SFLD" id="SFLDG00002">
    <property type="entry name" value="C1.7:_P-type_atpase_like"/>
    <property type="match status" value="1"/>
</dbReference>
<dbReference type="PRINTS" id="PR00119">
    <property type="entry name" value="CATATPASE"/>
</dbReference>
<dbReference type="NCBIfam" id="TIGR01652">
    <property type="entry name" value="ATPase-Plipid"/>
    <property type="match status" value="2"/>
</dbReference>
<dbReference type="SUPFAM" id="SSF81653">
    <property type="entry name" value="Calcium ATPase, transduction domain A"/>
    <property type="match status" value="1"/>
</dbReference>
<evidence type="ECO:0000256" key="12">
    <source>
        <dbReference type="ARBA" id="ARBA00023136"/>
    </source>
</evidence>
<dbReference type="GO" id="GO:0005886">
    <property type="term" value="C:plasma membrane"/>
    <property type="evidence" value="ECO:0007669"/>
    <property type="project" value="TreeGrafter"/>
</dbReference>
<feature type="binding site" evidence="17">
    <location>
        <position position="414"/>
    </location>
    <ligand>
        <name>Mg(2+)</name>
        <dbReference type="ChEBI" id="CHEBI:18420"/>
    </ligand>
</feature>
<dbReference type="GeneTree" id="ENSGT00940000157895"/>
<evidence type="ECO:0000256" key="13">
    <source>
        <dbReference type="ARBA" id="ARBA00034036"/>
    </source>
</evidence>
<feature type="binding site" evidence="16">
    <location>
        <position position="995"/>
    </location>
    <ligand>
        <name>ATP</name>
        <dbReference type="ChEBI" id="CHEBI:30616"/>
    </ligand>
</feature>
<keyword evidence="6 16" id="KW-0547">Nucleotide-binding</keyword>
<evidence type="ECO:0000256" key="7">
    <source>
        <dbReference type="ARBA" id="ARBA00022824"/>
    </source>
</evidence>
<organism evidence="22 23">
    <name type="scientific">Cyprinus carpio carpio</name>
    <dbReference type="NCBI Taxonomy" id="630221"/>
    <lineage>
        <taxon>Eukaryota</taxon>
        <taxon>Metazoa</taxon>
        <taxon>Chordata</taxon>
        <taxon>Craniata</taxon>
        <taxon>Vertebrata</taxon>
        <taxon>Euteleostomi</taxon>
        <taxon>Actinopterygii</taxon>
        <taxon>Neopterygii</taxon>
        <taxon>Teleostei</taxon>
        <taxon>Ostariophysi</taxon>
        <taxon>Cypriniformes</taxon>
        <taxon>Cyprinidae</taxon>
        <taxon>Cyprininae</taxon>
        <taxon>Cyprinus</taxon>
    </lineage>
</organism>
<dbReference type="InterPro" id="IPR036388">
    <property type="entry name" value="WH-like_DNA-bd_sf"/>
</dbReference>
<dbReference type="InterPro" id="IPR032631">
    <property type="entry name" value="P-type_ATPase_N"/>
</dbReference>
<evidence type="ECO:0000256" key="5">
    <source>
        <dbReference type="ARBA" id="ARBA00022723"/>
    </source>
</evidence>
<dbReference type="InterPro" id="IPR032630">
    <property type="entry name" value="P_typ_ATPase_c"/>
</dbReference>
<evidence type="ECO:0000256" key="14">
    <source>
        <dbReference type="ARBA" id="ARBA00050913"/>
    </source>
</evidence>
<keyword evidence="8 16" id="KW-0067">ATP-binding</keyword>
<evidence type="ECO:0000256" key="9">
    <source>
        <dbReference type="ARBA" id="ARBA00022842"/>
    </source>
</evidence>
<dbReference type="InterPro" id="IPR006539">
    <property type="entry name" value="P-type_ATPase_IV"/>
</dbReference>
<proteinExistence type="inferred from homology"/>
<feature type="active site" description="4-aspartylphosphate intermediate" evidence="15">
    <location>
        <position position="412"/>
    </location>
</feature>
<keyword evidence="10 18" id="KW-1278">Translocase</keyword>
<dbReference type="GO" id="GO:0005789">
    <property type="term" value="C:endoplasmic reticulum membrane"/>
    <property type="evidence" value="ECO:0007669"/>
    <property type="project" value="UniProtKB-SubCell"/>
</dbReference>
<feature type="transmembrane region" description="Helical" evidence="18">
    <location>
        <begin position="72"/>
        <end position="90"/>
    </location>
</feature>
<dbReference type="Gene3D" id="3.40.50.1000">
    <property type="entry name" value="HAD superfamily/HAD-like"/>
    <property type="match status" value="1"/>
</dbReference>
<dbReference type="Pfam" id="PF16212">
    <property type="entry name" value="PhoLip_ATPase_C"/>
    <property type="match status" value="1"/>
</dbReference>
<feature type="binding site" evidence="16">
    <location>
        <position position="971"/>
    </location>
    <ligand>
        <name>ATP</name>
        <dbReference type="ChEBI" id="CHEBI:30616"/>
    </ligand>
</feature>
<evidence type="ECO:0000313" key="23">
    <source>
        <dbReference type="Proteomes" id="UP001108240"/>
    </source>
</evidence>
<keyword evidence="11 18" id="KW-1133">Transmembrane helix</keyword>
<protein>
    <recommendedName>
        <fullName evidence="18">Phospholipid-transporting ATPase</fullName>
        <ecNumber evidence="18">7.6.2.1</ecNumber>
    </recommendedName>
</protein>
<feature type="binding site" evidence="16">
    <location>
        <position position="412"/>
    </location>
    <ligand>
        <name>ATP</name>
        <dbReference type="ChEBI" id="CHEBI:30616"/>
    </ligand>
</feature>
<dbReference type="SUPFAM" id="SSF46689">
    <property type="entry name" value="Homeodomain-like"/>
    <property type="match status" value="1"/>
</dbReference>
<comment type="subcellular location">
    <subcellularLocation>
        <location evidence="2">Endoplasmic reticulum membrane</location>
        <topology evidence="2">Multi-pass membrane protein</topology>
    </subcellularLocation>
    <subcellularLocation>
        <location evidence="18">Membrane</location>
        <topology evidence="18">Multi-pass membrane protein</topology>
    </subcellularLocation>
</comment>
<evidence type="ECO:0000256" key="19">
    <source>
        <dbReference type="SAM" id="MobiDB-lite"/>
    </source>
</evidence>
<feature type="binding site" evidence="17">
    <location>
        <position position="412"/>
    </location>
    <ligand>
        <name>Mg(2+)</name>
        <dbReference type="ChEBI" id="CHEBI:18420"/>
    </ligand>
</feature>
<dbReference type="Gene3D" id="2.70.150.10">
    <property type="entry name" value="Calcium-transporting ATPase, cytoplasmic transduction domain A"/>
    <property type="match status" value="1"/>
</dbReference>
<evidence type="ECO:0000313" key="22">
    <source>
        <dbReference type="Ensembl" id="ENSCCRP00000070071.2"/>
    </source>
</evidence>
<feature type="binding site" evidence="17">
    <location>
        <position position="991"/>
    </location>
    <ligand>
        <name>Mg(2+)</name>
        <dbReference type="ChEBI" id="CHEBI:18420"/>
    </ligand>
</feature>
<evidence type="ECO:0000256" key="18">
    <source>
        <dbReference type="RuleBase" id="RU362033"/>
    </source>
</evidence>
<dbReference type="FunFam" id="2.70.150.10:FF:000022">
    <property type="entry name" value="Phospholipid-transporting ATPase"/>
    <property type="match status" value="1"/>
</dbReference>
<feature type="transmembrane region" description="Helical" evidence="18">
    <location>
        <begin position="1131"/>
        <end position="1154"/>
    </location>
</feature>
<dbReference type="Gene3D" id="3.30.420.10">
    <property type="entry name" value="Ribonuclease H-like superfamily/Ribonuclease H"/>
    <property type="match status" value="1"/>
</dbReference>
<dbReference type="SFLD" id="SFLDF00027">
    <property type="entry name" value="p-type_atpase"/>
    <property type="match status" value="1"/>
</dbReference>
<feature type="binding site" evidence="16">
    <location>
        <position position="695"/>
    </location>
    <ligand>
        <name>ATP</name>
        <dbReference type="ChEBI" id="CHEBI:30616"/>
    </ligand>
</feature>
<dbReference type="InterPro" id="IPR023299">
    <property type="entry name" value="ATPase_P-typ_cyto_dom_N"/>
</dbReference>
<feature type="binding site" evidence="16">
    <location>
        <position position="413"/>
    </location>
    <ligand>
        <name>ATP</name>
        <dbReference type="ChEBI" id="CHEBI:30616"/>
    </ligand>
</feature>
<dbReference type="CDD" id="cd02073">
    <property type="entry name" value="P-type_ATPase_APLT_Dnf-like"/>
    <property type="match status" value="1"/>
</dbReference>
<dbReference type="PANTHER" id="PTHR24092">
    <property type="entry name" value="PROBABLE PHOSPHOLIPID-TRANSPORTING ATPASE"/>
    <property type="match status" value="1"/>
</dbReference>
<name>A0A8C1E7E9_CYPCA</name>
<feature type="transmembrane region" description="Helical" evidence="18">
    <location>
        <begin position="340"/>
        <end position="364"/>
    </location>
</feature>
<dbReference type="InterPro" id="IPR018303">
    <property type="entry name" value="ATPase_P-typ_P_site"/>
</dbReference>
<evidence type="ECO:0000256" key="16">
    <source>
        <dbReference type="PIRSR" id="PIRSR606539-2"/>
    </source>
</evidence>
<feature type="domain" description="P-type ATPase N-terminal" evidence="20">
    <location>
        <begin position="40"/>
        <end position="95"/>
    </location>
</feature>
<reference evidence="22" key="1">
    <citation type="submission" date="2025-08" db="UniProtKB">
        <authorList>
            <consortium name="Ensembl"/>
        </authorList>
    </citation>
    <scope>IDENTIFICATION</scope>
</reference>
<evidence type="ECO:0000259" key="20">
    <source>
        <dbReference type="Pfam" id="PF16209"/>
    </source>
</evidence>
<accession>A0A8C1E7E9</accession>
<dbReference type="InterPro" id="IPR044492">
    <property type="entry name" value="P_typ_ATPase_HD_dom"/>
</dbReference>
<keyword evidence="12 18" id="KW-0472">Membrane</keyword>
<evidence type="ECO:0000256" key="1">
    <source>
        <dbReference type="ARBA" id="ARBA00001946"/>
    </source>
</evidence>
<dbReference type="InterPro" id="IPR036412">
    <property type="entry name" value="HAD-like_sf"/>
</dbReference>
<feature type="compositionally biased region" description="Polar residues" evidence="19">
    <location>
        <begin position="470"/>
        <end position="484"/>
    </location>
</feature>
<dbReference type="Gene3D" id="3.40.1110.10">
    <property type="entry name" value="Calcium-transporting ATPase, cytoplasmic domain N"/>
    <property type="match status" value="1"/>
</dbReference>
<dbReference type="Pfam" id="PF13384">
    <property type="entry name" value="HTH_23"/>
    <property type="match status" value="1"/>
</dbReference>
<feature type="domain" description="P-type ATPase C-terminal" evidence="21">
    <location>
        <begin position="1017"/>
        <end position="1240"/>
    </location>
</feature>
<sequence>LREKGRELTRWHKRRKSKKESKTRIVHANILYDLTKGGDNPNRHYANNKIKTTKYTLLSFLPKNLFEQFHRFANVYFVFIALLNFVPVVNAFQPELALAPVVFILSVTAIKDLWEDYRRHRSDKEINHLDCLVYCRSEKRYVEKYWKEVRVGDFIRLRCNEILPADVLLLSSSDPDRLCHIETATLDGETNLKQRQVVRSFIDLVSFDPLKYNSVIECEKPNNDLNRFRGYIIHRSGKRDGLYKDNLLLRGCTIRNTEEAVGIIIYAGHETKAMLNNNGPRYKRSKLERQMNVDVFWCVIILLVMCLFSAIGHGLWMFQYGDKRPVFDVLSPEGTELSPVVSAIYLFLTMIIVLQVLIPISLFVSIEIVKICQVYFIHQDMELYDEETDSHLQCRALNITEDLGQMQYIFSDKTGTLTENKMVFRRCTVAGVEYSHDANARRLAMYQEMDSEEEECTSHGGTLPRRDSVTSHQSGKVVLRSQSTKSHRRTGSRAEAKRASILSKHTAFSSPMVRKCIFSTLSCTCIEKDITPDPQLMDKVNECSSQMEFMRFHSQSLNQIPPDLCDVFDFFIALTICNTVVVSSPNQPRQKVMGCSMLSSPSAESTLTKLKEEKRPEHDLQHAFSPVPPNFDKTKALAQDECELRYEAESPDEAALVYAARAYKCALVGRLPDQVTVELPHLGKLSFELLHTLGFDSTRKRMSVVVKHPLTEQITVYTKGADSVIMDLIRPATDDCKGKRQRKILYKTQNYLNLYAADGLRTLCIAKKVLSKEEYASWLQLHLEAETAIQRREELLFESALRLETNLQLLGATGVEDRLQDGVPETIASLRKAGLQIWVLTGDKQETAINIAYACKLLDPEEEIITLNADSQEACAVLLKNSLQYIQKKFLCNPRPDPQATRDYAGIHFSSPMCSPASSGHSSPFLVHRLGLVIDGRTLAYALDKSLEDDFLAVARSCRSVLCCRSTPLQKSMVVKLVRNKLKVMTLAIGDGANDVSMIQVADVGVGISGQEGMQAVMASDFALPRFRYLQKLLLVHGHWCYSRLANMILYFFYKNAMFVALIFWYQFYCGFSGSSMVDQWYLIFFNLMFSAFPQLVTGTLDKDVSAETLQELPQLYMNGQNSEEYKPYMFWMNMIDAFYQSLICFFIPYFTYVDSDVDLFTWGTPITTLALFTILLHLGIETKTWVTLFFIVALCYNASCPACFSPSNPYWTMQRLLGEPIFYLLCVVTPIAALLPRATHSKKVGTGSNKRPEKLNVHIRNSWRTSLQLIRSIGNMIGYKKSLSEWQCLSEVKMAKGSPIPRMLRRKIVEQYQKGVSQRKIAKSLKLSSSTVHNIIQRFRESRTISVRKGQGLKTILDARDLRALRRHCITYRNATVMEITTWAQEYFQKTLSVNTIHRAIRRCQLKLYRSKKKPYLNMIQNRRRFLWPKAHLKWTVAKWKTVLWSDESKFEVLFGKLGCHVIWTKENKDNPRCYQRSVQKPASLMVWGCMSAPSMLKGISKF</sequence>
<evidence type="ECO:0000256" key="2">
    <source>
        <dbReference type="ARBA" id="ARBA00004477"/>
    </source>
</evidence>
<dbReference type="InterPro" id="IPR008250">
    <property type="entry name" value="ATPase_P-typ_transduc_dom_A_sf"/>
</dbReference>
<feature type="region of interest" description="Disordered" evidence="19">
    <location>
        <begin position="454"/>
        <end position="496"/>
    </location>
</feature>
<dbReference type="PANTHER" id="PTHR24092:SF81">
    <property type="entry name" value="PHOSPHOLIPID-TRANSPORTING ATPASE VA"/>
    <property type="match status" value="1"/>
</dbReference>
<dbReference type="Ensembl" id="ENSCCRT00000075897.2">
    <property type="protein sequence ID" value="ENSCCRP00000070071.2"/>
    <property type="gene ID" value="ENSCCRG00000031378.2"/>
</dbReference>
<comment type="similarity">
    <text evidence="3 18">Belongs to the cation transport ATPase (P-type) (TC 3.A.3) family. Type IV subfamily.</text>
</comment>
<feature type="transmembrane region" description="Helical" evidence="18">
    <location>
        <begin position="295"/>
        <end position="320"/>
    </location>
</feature>
<dbReference type="GO" id="GO:0016887">
    <property type="term" value="F:ATP hydrolysis activity"/>
    <property type="evidence" value="ECO:0007669"/>
    <property type="project" value="InterPro"/>
</dbReference>
<dbReference type="FunFam" id="3.40.1110.10:FF:000109">
    <property type="entry name" value="Phospholipid-transporting ATPase"/>
    <property type="match status" value="1"/>
</dbReference>
<feature type="transmembrane region" description="Helical" evidence="18">
    <location>
        <begin position="1160"/>
        <end position="1179"/>
    </location>
</feature>